<dbReference type="HOGENOM" id="CLU_1443128_0_0_1"/>
<protein>
    <recommendedName>
        <fullName evidence="4">HMA domain-containing protein</fullName>
    </recommendedName>
</protein>
<sequence>MADKQPVSLIIKANLECDKCYKKIQKVLLKLKEKEKILRVDYDNKGNKIVICGYFKQEELAQKLRCKLCEAIKDIEIVPVKKLEEKKKVEEKKPDEKKTTEEKKKTDDKKPEEGKKDEKPKPKDKEEAPKAAAVAPSTTLAMKASCHVRMGRDPLKEVTLVGLTMSDMSVTRVLLTLSQRIPFQRIIV</sequence>
<dbReference type="eggNOG" id="ENOG502SEHM">
    <property type="taxonomic scope" value="Eukaryota"/>
</dbReference>
<organism evidence="2">
    <name type="scientific">Oryza brachyantha</name>
    <name type="common">malo sina</name>
    <dbReference type="NCBI Taxonomy" id="4533"/>
    <lineage>
        <taxon>Eukaryota</taxon>
        <taxon>Viridiplantae</taxon>
        <taxon>Streptophyta</taxon>
        <taxon>Embryophyta</taxon>
        <taxon>Tracheophyta</taxon>
        <taxon>Spermatophyta</taxon>
        <taxon>Magnoliopsida</taxon>
        <taxon>Liliopsida</taxon>
        <taxon>Poales</taxon>
        <taxon>Poaceae</taxon>
        <taxon>BOP clade</taxon>
        <taxon>Oryzoideae</taxon>
        <taxon>Oryzeae</taxon>
        <taxon>Oryzinae</taxon>
        <taxon>Oryza</taxon>
    </lineage>
</organism>
<reference evidence="2" key="2">
    <citation type="submission" date="2013-04" db="UniProtKB">
        <authorList>
            <consortium name="EnsemblPlants"/>
        </authorList>
    </citation>
    <scope>IDENTIFICATION</scope>
</reference>
<dbReference type="PANTHER" id="PTHR47488">
    <property type="entry name" value="HEAVY METAL TRANSPORT/DETOXIFICATION SUPERFAMILY PROTEIN"/>
    <property type="match status" value="1"/>
</dbReference>
<evidence type="ECO:0000256" key="1">
    <source>
        <dbReference type="SAM" id="MobiDB-lite"/>
    </source>
</evidence>
<dbReference type="STRING" id="4533.J3MP72"/>
<feature type="compositionally biased region" description="Basic and acidic residues" evidence="1">
    <location>
        <begin position="86"/>
        <end position="129"/>
    </location>
</feature>
<dbReference type="AlphaFoldDB" id="J3MP72"/>
<accession>J3MP72</accession>
<reference evidence="2" key="1">
    <citation type="journal article" date="2013" name="Nat. Commun.">
        <title>Whole-genome sequencing of Oryza brachyantha reveals mechanisms underlying Oryza genome evolution.</title>
        <authorList>
            <person name="Chen J."/>
            <person name="Huang Q."/>
            <person name="Gao D."/>
            <person name="Wang J."/>
            <person name="Lang Y."/>
            <person name="Liu T."/>
            <person name="Li B."/>
            <person name="Bai Z."/>
            <person name="Luis Goicoechea J."/>
            <person name="Liang C."/>
            <person name="Chen C."/>
            <person name="Zhang W."/>
            <person name="Sun S."/>
            <person name="Liao Y."/>
            <person name="Zhang X."/>
            <person name="Yang L."/>
            <person name="Song C."/>
            <person name="Wang M."/>
            <person name="Shi J."/>
            <person name="Liu G."/>
            <person name="Liu J."/>
            <person name="Zhou H."/>
            <person name="Zhou W."/>
            <person name="Yu Q."/>
            <person name="An N."/>
            <person name="Chen Y."/>
            <person name="Cai Q."/>
            <person name="Wang B."/>
            <person name="Liu B."/>
            <person name="Min J."/>
            <person name="Huang Y."/>
            <person name="Wu H."/>
            <person name="Li Z."/>
            <person name="Zhang Y."/>
            <person name="Yin Y."/>
            <person name="Song W."/>
            <person name="Jiang J."/>
            <person name="Jackson S.A."/>
            <person name="Wing R.A."/>
            <person name="Wang J."/>
            <person name="Chen M."/>
        </authorList>
    </citation>
    <scope>NUCLEOTIDE SEQUENCE [LARGE SCALE GENOMIC DNA]</scope>
    <source>
        <strain evidence="2">cv. IRGC 101232</strain>
    </source>
</reference>
<name>J3MP72_ORYBR</name>
<evidence type="ECO:0000313" key="2">
    <source>
        <dbReference type="EnsemblPlants" id="OB07G32040.1"/>
    </source>
</evidence>
<evidence type="ECO:0008006" key="4">
    <source>
        <dbReference type="Google" id="ProtNLM"/>
    </source>
</evidence>
<dbReference type="EnsemblPlants" id="OB07G32040.1">
    <property type="protein sequence ID" value="OB07G32040.1"/>
    <property type="gene ID" value="OB07G32040"/>
</dbReference>
<keyword evidence="3" id="KW-1185">Reference proteome</keyword>
<dbReference type="Proteomes" id="UP000006038">
    <property type="component" value="Chromosome 7"/>
</dbReference>
<dbReference type="GO" id="GO:1900150">
    <property type="term" value="P:regulation of defense response to fungus"/>
    <property type="evidence" value="ECO:0007669"/>
    <property type="project" value="InterPro"/>
</dbReference>
<dbReference type="OMA" id="MSIRSKE"/>
<feature type="region of interest" description="Disordered" evidence="1">
    <location>
        <begin position="86"/>
        <end position="136"/>
    </location>
</feature>
<dbReference type="Gene3D" id="3.30.70.100">
    <property type="match status" value="1"/>
</dbReference>
<evidence type="ECO:0000313" key="3">
    <source>
        <dbReference type="Proteomes" id="UP000006038"/>
    </source>
</evidence>
<dbReference type="InterPro" id="IPR044169">
    <property type="entry name" value="PI21"/>
</dbReference>
<proteinExistence type="predicted"/>
<dbReference type="PANTHER" id="PTHR47488:SF2">
    <property type="entry name" value="OS07G0682000 PROTEIN"/>
    <property type="match status" value="1"/>
</dbReference>
<dbReference type="Gramene" id="OB07G32040.1">
    <property type="protein sequence ID" value="OB07G32040.1"/>
    <property type="gene ID" value="OB07G32040"/>
</dbReference>